<evidence type="ECO:0000313" key="1">
    <source>
        <dbReference type="EMBL" id="QQB46467.1"/>
    </source>
</evidence>
<dbReference type="GeneID" id="92759229"/>
<name>A0A7T4EFN4_9CORY</name>
<protein>
    <submittedName>
        <fullName evidence="1">Uncharacterized protein</fullName>
    </submittedName>
</protein>
<proteinExistence type="predicted"/>
<gene>
    <name evidence="1" type="ORF">I6I10_00440</name>
</gene>
<evidence type="ECO:0000313" key="2">
    <source>
        <dbReference type="Proteomes" id="UP000596145"/>
    </source>
</evidence>
<reference evidence="1 2" key="1">
    <citation type="submission" date="2020-12" db="EMBL/GenBank/DDBJ databases">
        <title>FDA dAtabase for Regulatory Grade micrObial Sequences (FDA-ARGOS): Supporting development and validation of Infectious Disease Dx tests.</title>
        <authorList>
            <person name="Sproer C."/>
            <person name="Gronow S."/>
            <person name="Severitt S."/>
            <person name="Schroder I."/>
            <person name="Tallon L."/>
            <person name="Sadzewicz L."/>
            <person name="Zhao X."/>
            <person name="Boylan J."/>
            <person name="Ott S."/>
            <person name="Bowen H."/>
            <person name="Vavikolanu K."/>
            <person name="Mehta A."/>
            <person name="Aluvathingal J."/>
            <person name="Nadendla S."/>
            <person name="Lowell S."/>
            <person name="Myers T."/>
            <person name="Yan Y."/>
            <person name="Sichtig H."/>
        </authorList>
    </citation>
    <scope>NUCLEOTIDE SEQUENCE [LARGE SCALE GENOMIC DNA]</scope>
    <source>
        <strain evidence="1 2">FDAARGOS_1053</strain>
    </source>
</reference>
<dbReference type="Proteomes" id="UP000596145">
    <property type="component" value="Chromosome"/>
</dbReference>
<accession>A0A7T4EFN4</accession>
<dbReference type="AlphaFoldDB" id="A0A7T4EFN4"/>
<organism evidence="1 2">
    <name type="scientific">Corynebacterium glucuronolyticum</name>
    <dbReference type="NCBI Taxonomy" id="39791"/>
    <lineage>
        <taxon>Bacteria</taxon>
        <taxon>Bacillati</taxon>
        <taxon>Actinomycetota</taxon>
        <taxon>Actinomycetes</taxon>
        <taxon>Mycobacteriales</taxon>
        <taxon>Corynebacteriaceae</taxon>
        <taxon>Corynebacterium</taxon>
    </lineage>
</organism>
<dbReference type="EMBL" id="CP066007">
    <property type="protein sequence ID" value="QQB46467.1"/>
    <property type="molecule type" value="Genomic_DNA"/>
</dbReference>
<dbReference type="OrthoDB" id="5195799at2"/>
<dbReference type="RefSeq" id="WP_034989254.1">
    <property type="nucleotide sequence ID" value="NZ_CP066007.1"/>
</dbReference>
<sequence length="94" mass="10137">MTQSVPLDVAEAIVSEVTSIHGVGDMHSGQFGEVALLYPGTRVQGLRVNDSRLEVHLVCDYAAGEDLHRVAEKVRSVASRHVDLPVDVIFGDAQ</sequence>